<dbReference type="Gene3D" id="3.40.50.150">
    <property type="entry name" value="Vaccinia Virus protein VP39"/>
    <property type="match status" value="1"/>
</dbReference>
<sequence>MKTAKHLFLAATLVLAFSACKENNEKNGKHDASHETKEASEQHGGHHGKHHKSDTTKTANDYMNQSNTEDLIKRFESPERDAYQKPEKVLKYLGDLKGKKIMDIGAGSGYFSMKLAEKGAQVIAADVSDEFQAVLKKRIEDNNLENIELRKIPYDSPNLADNEVDMVLIVNTYHHIENRADYFSRVKKGIKPEGELVVIDYFKKDIPVGPPAHHKIDLETVKSELKKAGYTELDVNVDLLQYQFIVRAK</sequence>
<feature type="compositionally biased region" description="Basic and acidic residues" evidence="2">
    <location>
        <begin position="24"/>
        <end position="44"/>
    </location>
</feature>
<keyword evidence="3" id="KW-0732">Signal</keyword>
<accession>A0A265UWM1</accession>
<dbReference type="SUPFAM" id="SSF53335">
    <property type="entry name" value="S-adenosyl-L-methionine-dependent methyltransferases"/>
    <property type="match status" value="1"/>
</dbReference>
<comment type="caution">
    <text evidence="5">The sequence shown here is derived from an EMBL/GenBank/DDBJ whole genome shotgun (WGS) entry which is preliminary data.</text>
</comment>
<dbReference type="GO" id="GO:0032259">
    <property type="term" value="P:methylation"/>
    <property type="evidence" value="ECO:0007669"/>
    <property type="project" value="UniProtKB-KW"/>
</dbReference>
<name>A0A265UWM1_9FLAO</name>
<feature type="region of interest" description="Disordered" evidence="2">
    <location>
        <begin position="24"/>
        <end position="61"/>
    </location>
</feature>
<keyword evidence="6" id="KW-1185">Reference proteome</keyword>
<evidence type="ECO:0000256" key="3">
    <source>
        <dbReference type="SAM" id="SignalP"/>
    </source>
</evidence>
<dbReference type="Proteomes" id="UP000216840">
    <property type="component" value="Unassembled WGS sequence"/>
</dbReference>
<organism evidence="5 6">
    <name type="scientific">Winogradskyella aurantia</name>
    <dbReference type="NCBI Taxonomy" id="1915063"/>
    <lineage>
        <taxon>Bacteria</taxon>
        <taxon>Pseudomonadati</taxon>
        <taxon>Bacteroidota</taxon>
        <taxon>Flavobacteriia</taxon>
        <taxon>Flavobacteriales</taxon>
        <taxon>Flavobacteriaceae</taxon>
        <taxon>Winogradskyella</taxon>
    </lineage>
</organism>
<dbReference type="PROSITE" id="PS51257">
    <property type="entry name" value="PROKAR_LIPOPROTEIN"/>
    <property type="match status" value="1"/>
</dbReference>
<proteinExistence type="predicted"/>
<dbReference type="InterPro" id="IPR029063">
    <property type="entry name" value="SAM-dependent_MTases_sf"/>
</dbReference>
<gene>
    <name evidence="5" type="ORF">CA834_03465</name>
</gene>
<evidence type="ECO:0000259" key="4">
    <source>
        <dbReference type="Pfam" id="PF08241"/>
    </source>
</evidence>
<keyword evidence="1 5" id="KW-0808">Transferase</keyword>
<evidence type="ECO:0000256" key="1">
    <source>
        <dbReference type="ARBA" id="ARBA00022679"/>
    </source>
</evidence>
<dbReference type="EMBL" id="NGJN01000002">
    <property type="protein sequence ID" value="OZV69696.1"/>
    <property type="molecule type" value="Genomic_DNA"/>
</dbReference>
<dbReference type="InterPro" id="IPR013216">
    <property type="entry name" value="Methyltransf_11"/>
</dbReference>
<feature type="chain" id="PRO_5012672895" evidence="3">
    <location>
        <begin position="22"/>
        <end position="249"/>
    </location>
</feature>
<evidence type="ECO:0000256" key="2">
    <source>
        <dbReference type="SAM" id="MobiDB-lite"/>
    </source>
</evidence>
<protein>
    <submittedName>
        <fullName evidence="5">SAM-dependent methyltransferase</fullName>
    </submittedName>
</protein>
<evidence type="ECO:0000313" key="5">
    <source>
        <dbReference type="EMBL" id="OZV69696.1"/>
    </source>
</evidence>
<dbReference type="AlphaFoldDB" id="A0A265UWM1"/>
<dbReference type="OrthoDB" id="9770553at2"/>
<feature type="signal peptide" evidence="3">
    <location>
        <begin position="1"/>
        <end position="21"/>
    </location>
</feature>
<keyword evidence="5" id="KW-0489">Methyltransferase</keyword>
<evidence type="ECO:0000313" key="6">
    <source>
        <dbReference type="Proteomes" id="UP000216840"/>
    </source>
</evidence>
<dbReference type="RefSeq" id="WP_094967289.1">
    <property type="nucleotide sequence ID" value="NZ_NGJN01000002.1"/>
</dbReference>
<dbReference type="CDD" id="cd02440">
    <property type="entry name" value="AdoMet_MTases"/>
    <property type="match status" value="1"/>
</dbReference>
<dbReference type="Pfam" id="PF08241">
    <property type="entry name" value="Methyltransf_11"/>
    <property type="match status" value="1"/>
</dbReference>
<dbReference type="PANTHER" id="PTHR43861">
    <property type="entry name" value="TRANS-ACONITATE 2-METHYLTRANSFERASE-RELATED"/>
    <property type="match status" value="1"/>
</dbReference>
<dbReference type="GO" id="GO:0008757">
    <property type="term" value="F:S-adenosylmethionine-dependent methyltransferase activity"/>
    <property type="evidence" value="ECO:0007669"/>
    <property type="project" value="InterPro"/>
</dbReference>
<reference evidence="5 6" key="1">
    <citation type="submission" date="2017-05" db="EMBL/GenBank/DDBJ databases">
        <title>The draft genome sequence of Idiomarina salinarum WNB302.</title>
        <authorList>
            <person name="Sun Y."/>
            <person name="Chen B."/>
            <person name="Du Z."/>
        </authorList>
    </citation>
    <scope>NUCLEOTIDE SEQUENCE [LARGE SCALE GENOMIC DNA]</scope>
    <source>
        <strain evidence="5 6">WNB302</strain>
    </source>
</reference>
<dbReference type="PANTHER" id="PTHR43861:SF3">
    <property type="entry name" value="PUTATIVE (AFU_ORTHOLOGUE AFUA_2G14390)-RELATED"/>
    <property type="match status" value="1"/>
</dbReference>
<feature type="domain" description="Methyltransferase type 11" evidence="4">
    <location>
        <begin position="103"/>
        <end position="198"/>
    </location>
</feature>